<reference evidence="6 7" key="1">
    <citation type="submission" date="2019-05" db="EMBL/GenBank/DDBJ databases">
        <title>The compact genome of Giardia muris reveals important steps in the evolution of intestinal protozoan parasites.</title>
        <authorList>
            <person name="Xu F."/>
            <person name="Jimenez-Gonzalez A."/>
            <person name="Einarsson E."/>
            <person name="Astvaldsson A."/>
            <person name="Peirasmaki D."/>
            <person name="Eckmann L."/>
            <person name="Andersson J.O."/>
            <person name="Svard S.G."/>
            <person name="Jerlstrom-Hultqvist J."/>
        </authorList>
    </citation>
    <scope>NUCLEOTIDE SEQUENCE [LARGE SCALE GENOMIC DNA]</scope>
    <source>
        <strain evidence="6 7">Roberts-Thomson</strain>
    </source>
</reference>
<dbReference type="PANTHER" id="PTHR22780">
    <property type="entry name" value="ADAPTIN, ALPHA/GAMMA/EPSILON"/>
    <property type="match status" value="1"/>
</dbReference>
<dbReference type="SUPFAM" id="SSF48371">
    <property type="entry name" value="ARM repeat"/>
    <property type="match status" value="1"/>
</dbReference>
<keyword evidence="7" id="KW-1185">Reference proteome</keyword>
<proteinExistence type="predicted"/>
<keyword evidence="4" id="KW-0472">Membrane</keyword>
<dbReference type="OrthoDB" id="28053at2759"/>
<gene>
    <name evidence="6" type="ORF">GMRT_16089</name>
</gene>
<evidence type="ECO:0000256" key="1">
    <source>
        <dbReference type="ARBA" id="ARBA00004308"/>
    </source>
</evidence>
<keyword evidence="3" id="KW-0653">Protein transport</keyword>
<dbReference type="GO" id="GO:0016192">
    <property type="term" value="P:vesicle-mediated transport"/>
    <property type="evidence" value="ECO:0007669"/>
    <property type="project" value="InterPro"/>
</dbReference>
<dbReference type="AlphaFoldDB" id="A0A4Z1T638"/>
<evidence type="ECO:0000256" key="4">
    <source>
        <dbReference type="ARBA" id="ARBA00023136"/>
    </source>
</evidence>
<organism evidence="6 7">
    <name type="scientific">Giardia muris</name>
    <dbReference type="NCBI Taxonomy" id="5742"/>
    <lineage>
        <taxon>Eukaryota</taxon>
        <taxon>Metamonada</taxon>
        <taxon>Diplomonadida</taxon>
        <taxon>Hexamitidae</taxon>
        <taxon>Giardiinae</taxon>
        <taxon>Giardia</taxon>
    </lineage>
</organism>
<name>A0A4Z1T638_GIAMU</name>
<evidence type="ECO:0000259" key="5">
    <source>
        <dbReference type="Pfam" id="PF01602"/>
    </source>
</evidence>
<dbReference type="InterPro" id="IPR011989">
    <property type="entry name" value="ARM-like"/>
</dbReference>
<evidence type="ECO:0000256" key="3">
    <source>
        <dbReference type="ARBA" id="ARBA00022927"/>
    </source>
</evidence>
<dbReference type="GO" id="GO:0030117">
    <property type="term" value="C:membrane coat"/>
    <property type="evidence" value="ECO:0007669"/>
    <property type="project" value="InterPro"/>
</dbReference>
<dbReference type="EMBL" id="VDLU01000003">
    <property type="protein sequence ID" value="TNJ27921.1"/>
    <property type="molecule type" value="Genomic_DNA"/>
</dbReference>
<dbReference type="Pfam" id="PF01602">
    <property type="entry name" value="Adaptin_N"/>
    <property type="match status" value="1"/>
</dbReference>
<dbReference type="VEuPathDB" id="GiardiaDB:GMRT_16089"/>
<dbReference type="Proteomes" id="UP000315496">
    <property type="component" value="Chromosome 3"/>
</dbReference>
<protein>
    <submittedName>
        <fullName evidence="6">Gamma adaptin</fullName>
    </submittedName>
</protein>
<dbReference type="GO" id="GO:0006886">
    <property type="term" value="P:intracellular protein transport"/>
    <property type="evidence" value="ECO:0007669"/>
    <property type="project" value="InterPro"/>
</dbReference>
<dbReference type="InterPro" id="IPR050840">
    <property type="entry name" value="Adaptor_Complx_Large_Subunit"/>
</dbReference>
<comment type="subcellular location">
    <subcellularLocation>
        <location evidence="1">Endomembrane system</location>
    </subcellularLocation>
</comment>
<accession>A0A4Z1T638</accession>
<dbReference type="InterPro" id="IPR002553">
    <property type="entry name" value="Clathrin/coatomer_adapt-like_N"/>
</dbReference>
<sequence>MAEDFVRRVRTAKTPSQEREVVELELARIRAGLKMKCPDLLSDYLARLLFAYLWRYDVSWAEHGVVELCGVAKLHADRRLAMLALTLLVHTPERLVMTTNSLLNSLTNPSQYKVAVVLHAAASVTAPSMCETLFDPVISIVTSNASIYVRKKAMMALCSIVREVPKLAPKAQEVCLDSLRNRVHSLVLTGCILGKYILDSYPAFACALSDVIYHLFRVLTRLNASSSSSEKTYEISGCNDPALQVGLLSFIRAAFIAGSILSNEKGGDHESSSTLTSRTRLRRDLLMRFANVTVVQEQGTDILEGIIGPTGLPLPNYSEAYVSLFTEEARGYVRRTLRHLIAELSISKASSAIITGLRIELLQLLVYIPPDFIRREDYIYIMQTLLDQLSETLRSATGFILSSVIGAFIWFIRVTRTTANLQALQPSLLDILRAEGSRTLHRRILTLLILLVDKETSYGLIDELLELMDQSTSTAFRGDVGEAIRTLIVFLRPEVRKAFDIALSVLLKMGRCSKDAANPIIYALTLALTHPDASQKENKEYFATTIQRPEFRERLETCIDGPRQHLLLVALYVAQVAPEYIDAIWFNDLACHIITRGSDDCARVLAVTTLTRVSIATRTMGGGVTIPGLDDPMLNSVTSPIVLQRLAECRRILANPKLHSLLKLRAPLCIIPPSIRVTKSITESIPEPMIQRPSTVADGTDEGVEAYADSSTQQDTTEYLFKNEVIAIAYSRVLGSSEATREYVFRITALYCSVKARLQCAILDHKEVITVTVGDVTSKITRPGNQPITQTVAVHSNDKVESIPTPLNLLLRVTYVTSDGLRDFADFSLTDKEDE</sequence>
<evidence type="ECO:0000313" key="7">
    <source>
        <dbReference type="Proteomes" id="UP000315496"/>
    </source>
</evidence>
<keyword evidence="2" id="KW-0813">Transport</keyword>
<dbReference type="GO" id="GO:0012505">
    <property type="term" value="C:endomembrane system"/>
    <property type="evidence" value="ECO:0007669"/>
    <property type="project" value="UniProtKB-SubCell"/>
</dbReference>
<dbReference type="Gene3D" id="1.25.10.10">
    <property type="entry name" value="Leucine-rich Repeat Variant"/>
    <property type="match status" value="1"/>
</dbReference>
<comment type="caution">
    <text evidence="6">The sequence shown here is derived from an EMBL/GenBank/DDBJ whole genome shotgun (WGS) entry which is preliminary data.</text>
</comment>
<dbReference type="InterPro" id="IPR016024">
    <property type="entry name" value="ARM-type_fold"/>
</dbReference>
<evidence type="ECO:0000313" key="6">
    <source>
        <dbReference type="EMBL" id="TNJ27921.1"/>
    </source>
</evidence>
<evidence type="ECO:0000256" key="2">
    <source>
        <dbReference type="ARBA" id="ARBA00022448"/>
    </source>
</evidence>
<feature type="domain" description="Clathrin/coatomer adaptor adaptin-like N-terminal" evidence="5">
    <location>
        <begin position="19"/>
        <end position="523"/>
    </location>
</feature>